<dbReference type="GO" id="GO:0005739">
    <property type="term" value="C:mitochondrion"/>
    <property type="evidence" value="ECO:0007669"/>
    <property type="project" value="TreeGrafter"/>
</dbReference>
<evidence type="ECO:0000313" key="8">
    <source>
        <dbReference type="Proteomes" id="UP000762676"/>
    </source>
</evidence>
<proteinExistence type="inferred from homology"/>
<dbReference type="GO" id="GO:0061668">
    <property type="term" value="P:mitochondrial ribosome assembly"/>
    <property type="evidence" value="ECO:0007669"/>
    <property type="project" value="TreeGrafter"/>
</dbReference>
<dbReference type="GO" id="GO:0016020">
    <property type="term" value="C:membrane"/>
    <property type="evidence" value="ECO:0007669"/>
    <property type="project" value="UniProtKB-SubCell"/>
</dbReference>
<name>A0AAV4G5H0_9GAST</name>
<dbReference type="EMBL" id="BMAT01011852">
    <property type="protein sequence ID" value="GFR80340.1"/>
    <property type="molecule type" value="Genomic_DNA"/>
</dbReference>
<protein>
    <submittedName>
        <fullName evidence="7">Mpv17-like protein 2</fullName>
    </submittedName>
</protein>
<dbReference type="AlphaFoldDB" id="A0AAV4G5H0"/>
<feature type="transmembrane region" description="Helical" evidence="6">
    <location>
        <begin position="14"/>
        <end position="35"/>
    </location>
</feature>
<reference evidence="7 8" key="1">
    <citation type="journal article" date="2021" name="Elife">
        <title>Chloroplast acquisition without the gene transfer in kleptoplastic sea slugs, Plakobranchus ocellatus.</title>
        <authorList>
            <person name="Maeda T."/>
            <person name="Takahashi S."/>
            <person name="Yoshida T."/>
            <person name="Shimamura S."/>
            <person name="Takaki Y."/>
            <person name="Nagai Y."/>
            <person name="Toyoda A."/>
            <person name="Suzuki Y."/>
            <person name="Arimoto A."/>
            <person name="Ishii H."/>
            <person name="Satoh N."/>
            <person name="Nishiyama T."/>
            <person name="Hasebe M."/>
            <person name="Maruyama T."/>
            <person name="Minagawa J."/>
            <person name="Obokata J."/>
            <person name="Shigenobu S."/>
        </authorList>
    </citation>
    <scope>NUCLEOTIDE SEQUENCE [LARGE SCALE GENOMIC DNA]</scope>
</reference>
<evidence type="ECO:0000256" key="1">
    <source>
        <dbReference type="ARBA" id="ARBA00004141"/>
    </source>
</evidence>
<comment type="similarity">
    <text evidence="2 6">Belongs to the peroxisomal membrane protein PXMP2/4 family.</text>
</comment>
<accession>A0AAV4G5H0</accession>
<dbReference type="InterPro" id="IPR007248">
    <property type="entry name" value="Mpv17_PMP22"/>
</dbReference>
<feature type="transmembrane region" description="Helical" evidence="6">
    <location>
        <begin position="56"/>
        <end position="73"/>
    </location>
</feature>
<gene>
    <name evidence="7" type="ORF">ElyMa_005895600</name>
</gene>
<evidence type="ECO:0000256" key="5">
    <source>
        <dbReference type="ARBA" id="ARBA00023136"/>
    </source>
</evidence>
<organism evidence="7 8">
    <name type="scientific">Elysia marginata</name>
    <dbReference type="NCBI Taxonomy" id="1093978"/>
    <lineage>
        <taxon>Eukaryota</taxon>
        <taxon>Metazoa</taxon>
        <taxon>Spiralia</taxon>
        <taxon>Lophotrochozoa</taxon>
        <taxon>Mollusca</taxon>
        <taxon>Gastropoda</taxon>
        <taxon>Heterobranchia</taxon>
        <taxon>Euthyneura</taxon>
        <taxon>Panpulmonata</taxon>
        <taxon>Sacoglossa</taxon>
        <taxon>Placobranchoidea</taxon>
        <taxon>Plakobranchidae</taxon>
        <taxon>Elysia</taxon>
    </lineage>
</organism>
<keyword evidence="4 6" id="KW-1133">Transmembrane helix</keyword>
<dbReference type="Pfam" id="PF04117">
    <property type="entry name" value="Mpv17_PMP22"/>
    <property type="match status" value="1"/>
</dbReference>
<comment type="subcellular location">
    <subcellularLocation>
        <location evidence="1">Membrane</location>
        <topology evidence="1">Multi-pass membrane protein</topology>
    </subcellularLocation>
</comment>
<keyword evidence="8" id="KW-1185">Reference proteome</keyword>
<keyword evidence="5 6" id="KW-0472">Membrane</keyword>
<evidence type="ECO:0000256" key="6">
    <source>
        <dbReference type="RuleBase" id="RU363053"/>
    </source>
</evidence>
<evidence type="ECO:0000256" key="4">
    <source>
        <dbReference type="ARBA" id="ARBA00022989"/>
    </source>
</evidence>
<evidence type="ECO:0000313" key="7">
    <source>
        <dbReference type="EMBL" id="GFR80340.1"/>
    </source>
</evidence>
<sequence>MASYANELGPEHRMSVNVASAVLCVIVADVAHQVIYGIRKARQENGEWVYDFRRTARLVVVTFVLATIGYKWYNFLDETYVSSGAKSIAAKLVLDEVVMAPFVISSYIFALGLLEGQRPESVYTEWTQRFTPIYKADLLVWPAVQLVNVLVLPVVFRVHFINTCTFLWNVYLIHTKHCTATATGGSRDAVKPAGWDMEPRGDLELTARYMEKIRNSF</sequence>
<feature type="transmembrane region" description="Helical" evidence="6">
    <location>
        <begin position="138"/>
        <end position="156"/>
    </location>
</feature>
<keyword evidence="3 6" id="KW-0812">Transmembrane</keyword>
<evidence type="ECO:0000256" key="2">
    <source>
        <dbReference type="ARBA" id="ARBA00006824"/>
    </source>
</evidence>
<evidence type="ECO:0000256" key="3">
    <source>
        <dbReference type="ARBA" id="ARBA00022692"/>
    </source>
</evidence>
<dbReference type="Proteomes" id="UP000762676">
    <property type="component" value="Unassembled WGS sequence"/>
</dbReference>
<comment type="caution">
    <text evidence="7">The sequence shown here is derived from an EMBL/GenBank/DDBJ whole genome shotgun (WGS) entry which is preliminary data.</text>
</comment>
<dbReference type="PANTHER" id="PTHR11266">
    <property type="entry name" value="PEROXISOMAL MEMBRANE PROTEIN 2, PXMP2 MPV17"/>
    <property type="match status" value="1"/>
</dbReference>
<dbReference type="PANTHER" id="PTHR11266:SF123">
    <property type="entry name" value="MPV17-LIKE PROTEIN"/>
    <property type="match status" value="1"/>
</dbReference>